<sequence>MANQELLQKVFNRMGFKEFRWIDPKEIVVAQWVRMKCMFGCDSYGKNASCPPNTPSIPECRTIFDSYKLGTIFRFSKRLDDPEERHEWTKGVNKELHELEKQVFNAGHYKAFMLFVDNCRLCRDCTSSRASCRNKKMARPSPEAMGVDVFDTATKFGLSINVLPDEHQEMNMYAILLIE</sequence>
<dbReference type="InterPro" id="IPR019271">
    <property type="entry name" value="DUF2284_metal-binding"/>
</dbReference>
<evidence type="ECO:0000313" key="2">
    <source>
        <dbReference type="Proteomes" id="UP000811899"/>
    </source>
</evidence>
<dbReference type="AlphaFoldDB" id="A0AAW4L9D2"/>
<name>A0AAW4L9D2_9BACT</name>
<evidence type="ECO:0000313" key="1">
    <source>
        <dbReference type="EMBL" id="MBT0664447.1"/>
    </source>
</evidence>
<proteinExistence type="predicted"/>
<keyword evidence="2" id="KW-1185">Reference proteome</keyword>
<comment type="caution">
    <text evidence="1">The sequence shown here is derived from an EMBL/GenBank/DDBJ whole genome shotgun (WGS) entry which is preliminary data.</text>
</comment>
<dbReference type="RefSeq" id="WP_214171222.1">
    <property type="nucleotide sequence ID" value="NZ_JAHCVJ010000003.1"/>
</dbReference>
<organism evidence="1 2">
    <name type="scientific">Geoanaerobacter pelophilus</name>
    <dbReference type="NCBI Taxonomy" id="60036"/>
    <lineage>
        <taxon>Bacteria</taxon>
        <taxon>Pseudomonadati</taxon>
        <taxon>Thermodesulfobacteriota</taxon>
        <taxon>Desulfuromonadia</taxon>
        <taxon>Geobacterales</taxon>
        <taxon>Geobacteraceae</taxon>
        <taxon>Geoanaerobacter</taxon>
    </lineage>
</organism>
<dbReference type="PIRSF" id="PIRSF018748">
    <property type="entry name" value="UCP018748"/>
    <property type="match status" value="1"/>
</dbReference>
<accession>A0AAW4L9D2</accession>
<protein>
    <submittedName>
        <fullName evidence="1">DUF2284 domain-containing protein</fullName>
    </submittedName>
</protein>
<reference evidence="1 2" key="1">
    <citation type="submission" date="2021-05" db="EMBL/GenBank/DDBJ databases">
        <title>The draft genome of Geobacter pelophilus DSM 12255.</title>
        <authorList>
            <person name="Xu Z."/>
            <person name="Masuda Y."/>
            <person name="Itoh H."/>
            <person name="Senoo K."/>
        </authorList>
    </citation>
    <scope>NUCLEOTIDE SEQUENCE [LARGE SCALE GENOMIC DNA]</scope>
    <source>
        <strain evidence="1 2">DSM 12255</strain>
    </source>
</reference>
<gene>
    <name evidence="1" type="ORF">KI809_09050</name>
</gene>
<dbReference type="EMBL" id="JAHCVJ010000003">
    <property type="protein sequence ID" value="MBT0664447.1"/>
    <property type="molecule type" value="Genomic_DNA"/>
</dbReference>
<dbReference type="Pfam" id="PF10050">
    <property type="entry name" value="DUF2284"/>
    <property type="match status" value="1"/>
</dbReference>
<dbReference type="Proteomes" id="UP000811899">
    <property type="component" value="Unassembled WGS sequence"/>
</dbReference>